<keyword evidence="3" id="KW-1185">Reference proteome</keyword>
<accession>A0ABP6WLG8</accession>
<proteinExistence type="predicted"/>
<gene>
    <name evidence="2" type="ORF">GCM10022222_41340</name>
</gene>
<dbReference type="Proteomes" id="UP001500689">
    <property type="component" value="Unassembled WGS sequence"/>
</dbReference>
<organism evidence="2 3">
    <name type="scientific">Amycolatopsis ultiminotia</name>
    <dbReference type="NCBI Taxonomy" id="543629"/>
    <lineage>
        <taxon>Bacteria</taxon>
        <taxon>Bacillati</taxon>
        <taxon>Actinomycetota</taxon>
        <taxon>Actinomycetes</taxon>
        <taxon>Pseudonocardiales</taxon>
        <taxon>Pseudonocardiaceae</taxon>
        <taxon>Amycolatopsis</taxon>
    </lineage>
</organism>
<keyword evidence="1" id="KW-0812">Transmembrane</keyword>
<evidence type="ECO:0000256" key="1">
    <source>
        <dbReference type="SAM" id="Phobius"/>
    </source>
</evidence>
<name>A0ABP6WLG8_9PSEU</name>
<keyword evidence="1" id="KW-1133">Transmembrane helix</keyword>
<reference evidence="3" key="1">
    <citation type="journal article" date="2019" name="Int. J. Syst. Evol. Microbiol.">
        <title>The Global Catalogue of Microorganisms (GCM) 10K type strain sequencing project: providing services to taxonomists for standard genome sequencing and annotation.</title>
        <authorList>
            <consortium name="The Broad Institute Genomics Platform"/>
            <consortium name="The Broad Institute Genome Sequencing Center for Infectious Disease"/>
            <person name="Wu L."/>
            <person name="Ma J."/>
        </authorList>
    </citation>
    <scope>NUCLEOTIDE SEQUENCE [LARGE SCALE GENOMIC DNA]</scope>
    <source>
        <strain evidence="3">JCM 16898</strain>
    </source>
</reference>
<evidence type="ECO:0008006" key="4">
    <source>
        <dbReference type="Google" id="ProtNLM"/>
    </source>
</evidence>
<feature type="transmembrane region" description="Helical" evidence="1">
    <location>
        <begin position="6"/>
        <end position="22"/>
    </location>
</feature>
<keyword evidence="1" id="KW-0472">Membrane</keyword>
<dbReference type="EMBL" id="BAAAZN010000008">
    <property type="protein sequence ID" value="GAA3553331.1"/>
    <property type="molecule type" value="Genomic_DNA"/>
</dbReference>
<dbReference type="RefSeq" id="WP_344862162.1">
    <property type="nucleotide sequence ID" value="NZ_BAAAZN010000008.1"/>
</dbReference>
<comment type="caution">
    <text evidence="2">The sequence shown here is derived from an EMBL/GenBank/DDBJ whole genome shotgun (WGS) entry which is preliminary data.</text>
</comment>
<sequence length="218" mass="24298">MNEWLLSALSVVVVGGYGLWYLRSYRKRRDKYAAAAAEQGWAYTQRDRDLLGRCHGYPFLEGRRPRAWHAITGQDGRREFLSFEYSDVIGGTTSDDAGRAERYFTQVFALKVPDGTRSLAVQPRGVLGKLGGGLGFRGGTIGDPDFDRRWTVDGSPGDVTPAVRDWLARHRRPFRRTAGELWIWVDGRMDVGRIAPALGDLHELADALGKRLPPPSPG</sequence>
<evidence type="ECO:0000313" key="2">
    <source>
        <dbReference type="EMBL" id="GAA3553331.1"/>
    </source>
</evidence>
<evidence type="ECO:0000313" key="3">
    <source>
        <dbReference type="Proteomes" id="UP001500689"/>
    </source>
</evidence>
<protein>
    <recommendedName>
        <fullName evidence="4">Secreted protein</fullName>
    </recommendedName>
</protein>